<dbReference type="GO" id="GO:0046084">
    <property type="term" value="P:adenine biosynthetic process"/>
    <property type="evidence" value="ECO:0007669"/>
    <property type="project" value="TreeGrafter"/>
</dbReference>
<evidence type="ECO:0000256" key="15">
    <source>
        <dbReference type="HAMAP-Rule" id="MF_00741"/>
    </source>
</evidence>
<comment type="subcellular location">
    <subcellularLocation>
        <location evidence="1 15">Cytoplasm</location>
    </subcellularLocation>
</comment>
<dbReference type="FunFam" id="3.30.1330.10:FF:000020">
    <property type="entry name" value="Phosphoribosylformylglycinamidine cyclo-ligase"/>
    <property type="match status" value="1"/>
</dbReference>
<dbReference type="STRING" id="1237085.Ngar_c03730"/>
<proteinExistence type="inferred from homology"/>
<dbReference type="PANTHER" id="PTHR10520">
    <property type="entry name" value="TRIFUNCTIONAL PURINE BIOSYNTHETIC PROTEIN ADENOSINE-3-RELATED"/>
    <property type="match status" value="1"/>
</dbReference>
<dbReference type="InterPro" id="IPR016188">
    <property type="entry name" value="PurM-like_N"/>
</dbReference>
<sequence>MKKKGGGVTYRDAGVDVGKIRTAQKSIGEIISATHRMAAAGKVVSGFGHYAGLIKLGRELLALHSDGVGTKVLVAQLMNKFDTIGIDCVAMNVNDVICVGAQPVGFIDYVALRQPNEELLQEIAKGLVEGARQSQMAIVGGETAILPDVITGEGENAFDLAGMVMGVVVKGKPILGSAIKPGDVILGVESSGLHSNGYTLARKVLLSKYSVDDNAEHLVQTVGEELLIPTKIYVRPVMEIIKKKKIKVHGLANITGGSFTKLSRLNVRVRYDLDDLPAPTGIFRQIQVDGEIESREMYRTFNMGVGFCVIAPKASTDDIISVFAKYKMHCRAIGRIEKGSGEVAAKIDGRKEAL</sequence>
<comment type="pathway">
    <text evidence="2 15">Purine metabolism; IMP biosynthesis via de novo pathway; 5-amino-1-(5-phospho-D-ribosyl)imidazole from N(2)-formyl-N(1)-(5-phospho-D-ribosyl)glycinamide: step 2/2.</text>
</comment>
<protein>
    <recommendedName>
        <fullName evidence="5 15">Phosphoribosylformylglycinamidine cyclo-ligase</fullName>
        <ecNumber evidence="4 15">6.3.3.1</ecNumber>
    </recommendedName>
    <alternativeName>
        <fullName evidence="12 15">AIR synthase</fullName>
    </alternativeName>
    <alternativeName>
        <fullName evidence="13 15">AIRS</fullName>
    </alternativeName>
    <alternativeName>
        <fullName evidence="11 15">Phosphoribosyl-aminoimidazole synthetase</fullName>
    </alternativeName>
</protein>
<evidence type="ECO:0000256" key="1">
    <source>
        <dbReference type="ARBA" id="ARBA00004496"/>
    </source>
</evidence>
<dbReference type="GO" id="GO:0004641">
    <property type="term" value="F:phosphoribosylformylglycinamidine cyclo-ligase activity"/>
    <property type="evidence" value="ECO:0007669"/>
    <property type="project" value="UniProtKB-UniRule"/>
</dbReference>
<evidence type="ECO:0000256" key="4">
    <source>
        <dbReference type="ARBA" id="ARBA00013047"/>
    </source>
</evidence>
<evidence type="ECO:0000256" key="8">
    <source>
        <dbReference type="ARBA" id="ARBA00022741"/>
    </source>
</evidence>
<evidence type="ECO:0000256" key="10">
    <source>
        <dbReference type="ARBA" id="ARBA00022840"/>
    </source>
</evidence>
<dbReference type="InParanoid" id="K0I7S9"/>
<dbReference type="Gene3D" id="3.30.1330.10">
    <property type="entry name" value="PurM-like, N-terminal domain"/>
    <property type="match status" value="1"/>
</dbReference>
<evidence type="ECO:0000259" key="16">
    <source>
        <dbReference type="Pfam" id="PF00586"/>
    </source>
</evidence>
<keyword evidence="7 15" id="KW-0436">Ligase</keyword>
<evidence type="ECO:0000256" key="3">
    <source>
        <dbReference type="ARBA" id="ARBA00010280"/>
    </source>
</evidence>
<dbReference type="InterPro" id="IPR036921">
    <property type="entry name" value="PurM-like_N_sf"/>
</dbReference>
<dbReference type="HOGENOM" id="CLU_047116_0_0_2"/>
<comment type="catalytic activity">
    <reaction evidence="14 15">
        <text>2-formamido-N(1)-(5-O-phospho-beta-D-ribosyl)acetamidine + ATP = 5-amino-1-(5-phospho-beta-D-ribosyl)imidazole + ADP + phosphate + H(+)</text>
        <dbReference type="Rhea" id="RHEA:23032"/>
        <dbReference type="ChEBI" id="CHEBI:15378"/>
        <dbReference type="ChEBI" id="CHEBI:30616"/>
        <dbReference type="ChEBI" id="CHEBI:43474"/>
        <dbReference type="ChEBI" id="CHEBI:137981"/>
        <dbReference type="ChEBI" id="CHEBI:147287"/>
        <dbReference type="ChEBI" id="CHEBI:456216"/>
        <dbReference type="EC" id="6.3.3.1"/>
    </reaction>
</comment>
<keyword evidence="10 15" id="KW-0067">ATP-binding</keyword>
<dbReference type="EMBL" id="CP002408">
    <property type="protein sequence ID" value="AFU57321.1"/>
    <property type="molecule type" value="Genomic_DNA"/>
</dbReference>
<dbReference type="FunFam" id="3.90.650.10:FF:000011">
    <property type="entry name" value="Phosphoribosylformylglycinamidine cyclo-ligase"/>
    <property type="match status" value="1"/>
</dbReference>
<dbReference type="PANTHER" id="PTHR10520:SF12">
    <property type="entry name" value="TRIFUNCTIONAL PURINE BIOSYNTHETIC PROTEIN ADENOSINE-3"/>
    <property type="match status" value="1"/>
</dbReference>
<dbReference type="GO" id="GO:0006189">
    <property type="term" value="P:'de novo' IMP biosynthetic process"/>
    <property type="evidence" value="ECO:0007669"/>
    <property type="project" value="UniProtKB-UniRule"/>
</dbReference>
<dbReference type="UniPathway" id="UPA00074">
    <property type="reaction ID" value="UER00129"/>
</dbReference>
<organism evidence="18 19">
    <name type="scientific">Nitrososphaera gargensis (strain Ga9.2)</name>
    <dbReference type="NCBI Taxonomy" id="1237085"/>
    <lineage>
        <taxon>Archaea</taxon>
        <taxon>Nitrososphaerota</taxon>
        <taxon>Nitrososphaeria</taxon>
        <taxon>Nitrososphaerales</taxon>
        <taxon>Nitrososphaeraceae</taxon>
        <taxon>Nitrososphaera</taxon>
    </lineage>
</organism>
<evidence type="ECO:0000256" key="7">
    <source>
        <dbReference type="ARBA" id="ARBA00022598"/>
    </source>
</evidence>
<dbReference type="Pfam" id="PF00586">
    <property type="entry name" value="AIRS"/>
    <property type="match status" value="1"/>
</dbReference>
<dbReference type="SUPFAM" id="SSF55326">
    <property type="entry name" value="PurM N-terminal domain-like"/>
    <property type="match status" value="1"/>
</dbReference>
<evidence type="ECO:0000256" key="11">
    <source>
        <dbReference type="ARBA" id="ARBA00031908"/>
    </source>
</evidence>
<evidence type="ECO:0000256" key="2">
    <source>
        <dbReference type="ARBA" id="ARBA00004686"/>
    </source>
</evidence>
<keyword evidence="6 15" id="KW-0963">Cytoplasm</keyword>
<keyword evidence="8 15" id="KW-0547">Nucleotide-binding</keyword>
<gene>
    <name evidence="15 18" type="primary">purM</name>
    <name evidence="18" type="ordered locus">Ngar_c03730</name>
</gene>
<dbReference type="InterPro" id="IPR036676">
    <property type="entry name" value="PurM-like_C_sf"/>
</dbReference>
<evidence type="ECO:0000259" key="17">
    <source>
        <dbReference type="Pfam" id="PF02769"/>
    </source>
</evidence>
<dbReference type="Pfam" id="PF02769">
    <property type="entry name" value="AIRS_C"/>
    <property type="match status" value="1"/>
</dbReference>
<evidence type="ECO:0000256" key="14">
    <source>
        <dbReference type="ARBA" id="ARBA00049057"/>
    </source>
</evidence>
<keyword evidence="19" id="KW-1185">Reference proteome</keyword>
<evidence type="ECO:0000256" key="5">
    <source>
        <dbReference type="ARBA" id="ARBA00020367"/>
    </source>
</evidence>
<dbReference type="FunCoup" id="K0I7S9">
    <property type="interactions" value="118"/>
</dbReference>
<accession>K0I7S9</accession>
<dbReference type="GO" id="GO:0004637">
    <property type="term" value="F:phosphoribosylamine-glycine ligase activity"/>
    <property type="evidence" value="ECO:0007669"/>
    <property type="project" value="TreeGrafter"/>
</dbReference>
<evidence type="ECO:0000256" key="13">
    <source>
        <dbReference type="ARBA" id="ARBA00033093"/>
    </source>
</evidence>
<dbReference type="PATRIC" id="fig|1237085.11.peg.360"/>
<dbReference type="NCBIfam" id="TIGR00878">
    <property type="entry name" value="purM"/>
    <property type="match status" value="1"/>
</dbReference>
<feature type="domain" description="PurM-like N-terminal" evidence="16">
    <location>
        <begin position="49"/>
        <end position="168"/>
    </location>
</feature>
<dbReference type="SUPFAM" id="SSF56042">
    <property type="entry name" value="PurM C-terminal domain-like"/>
    <property type="match status" value="1"/>
</dbReference>
<name>K0I7S9_NITGG</name>
<dbReference type="GO" id="GO:0005829">
    <property type="term" value="C:cytosol"/>
    <property type="evidence" value="ECO:0007669"/>
    <property type="project" value="TreeGrafter"/>
</dbReference>
<dbReference type="KEGG" id="nga:Ngar_c03730"/>
<feature type="domain" description="PurM-like C-terminal" evidence="17">
    <location>
        <begin position="180"/>
        <end position="342"/>
    </location>
</feature>
<dbReference type="Gene3D" id="3.90.650.10">
    <property type="entry name" value="PurM-like C-terminal domain"/>
    <property type="match status" value="1"/>
</dbReference>
<dbReference type="HAMAP" id="MF_00741">
    <property type="entry name" value="AIRS"/>
    <property type="match status" value="1"/>
</dbReference>
<dbReference type="RefSeq" id="WP_015017868.1">
    <property type="nucleotide sequence ID" value="NC_018719.1"/>
</dbReference>
<reference evidence="18 19" key="1">
    <citation type="journal article" date="2012" name="Environ. Microbiol.">
        <title>The genome of the ammonia-oxidizing Candidatus Nitrososphaera gargensis: insights into metabolic versatility and environmental adaptations.</title>
        <authorList>
            <person name="Spang A."/>
            <person name="Poehlein A."/>
            <person name="Offre P."/>
            <person name="Zumbragel S."/>
            <person name="Haider S."/>
            <person name="Rychlik N."/>
            <person name="Nowka B."/>
            <person name="Schmeisser C."/>
            <person name="Lebedeva E.V."/>
            <person name="Rattei T."/>
            <person name="Bohm C."/>
            <person name="Schmid M."/>
            <person name="Galushko A."/>
            <person name="Hatzenpichler R."/>
            <person name="Weinmaier T."/>
            <person name="Daniel R."/>
            <person name="Schleper C."/>
            <person name="Spieck E."/>
            <person name="Streit W."/>
            <person name="Wagner M."/>
        </authorList>
    </citation>
    <scope>NUCLEOTIDE SEQUENCE [LARGE SCALE GENOMIC DNA]</scope>
    <source>
        <strain evidence="19">Ga9.2</strain>
    </source>
</reference>
<dbReference type="GO" id="GO:0005524">
    <property type="term" value="F:ATP binding"/>
    <property type="evidence" value="ECO:0007669"/>
    <property type="project" value="UniProtKB-KW"/>
</dbReference>
<evidence type="ECO:0000256" key="6">
    <source>
        <dbReference type="ARBA" id="ARBA00022490"/>
    </source>
</evidence>
<evidence type="ECO:0000313" key="19">
    <source>
        <dbReference type="Proteomes" id="UP000008037"/>
    </source>
</evidence>
<dbReference type="Proteomes" id="UP000008037">
    <property type="component" value="Chromosome"/>
</dbReference>
<keyword evidence="9 15" id="KW-0658">Purine biosynthesis</keyword>
<dbReference type="AlphaFoldDB" id="K0I7S9"/>
<evidence type="ECO:0000256" key="12">
    <source>
        <dbReference type="ARBA" id="ARBA00032931"/>
    </source>
</evidence>
<comment type="similarity">
    <text evidence="3 15">Belongs to the AIR synthase family.</text>
</comment>
<dbReference type="EC" id="6.3.3.1" evidence="4 15"/>
<dbReference type="InterPro" id="IPR010918">
    <property type="entry name" value="PurM-like_C_dom"/>
</dbReference>
<evidence type="ECO:0000256" key="9">
    <source>
        <dbReference type="ARBA" id="ARBA00022755"/>
    </source>
</evidence>
<dbReference type="GeneID" id="13796549"/>
<dbReference type="CDD" id="cd02196">
    <property type="entry name" value="PurM"/>
    <property type="match status" value="1"/>
</dbReference>
<evidence type="ECO:0000313" key="18">
    <source>
        <dbReference type="EMBL" id="AFU57321.1"/>
    </source>
</evidence>
<dbReference type="InterPro" id="IPR004733">
    <property type="entry name" value="PurM_cligase"/>
</dbReference>